<organism evidence="2 3">
    <name type="scientific">Piscinibacter gummiphilus</name>
    <dbReference type="NCBI Taxonomy" id="946333"/>
    <lineage>
        <taxon>Bacteria</taxon>
        <taxon>Pseudomonadati</taxon>
        <taxon>Pseudomonadota</taxon>
        <taxon>Betaproteobacteria</taxon>
        <taxon>Burkholderiales</taxon>
        <taxon>Sphaerotilaceae</taxon>
        <taxon>Piscinibacter</taxon>
    </lineage>
</organism>
<reference evidence="2 3" key="1">
    <citation type="submission" date="2023-10" db="EMBL/GenBank/DDBJ databases">
        <title>Bacteria for the degradation of biodegradable plastic PBAT(Polybutylene adipate terephthalate).</title>
        <authorList>
            <person name="Weon H.-Y."/>
            <person name="Yeon J."/>
        </authorList>
    </citation>
    <scope>NUCLEOTIDE SEQUENCE [LARGE SCALE GENOMIC DNA]</scope>
    <source>
        <strain evidence="2 3">SBD 7-3</strain>
    </source>
</reference>
<feature type="domain" description="DUF1828" evidence="1">
    <location>
        <begin position="33"/>
        <end position="121"/>
    </location>
</feature>
<sequence>MNSPTELQHLLCQQWCASADVSNDDAGLRVSLPMIEGDGDHVTLWVQPEPGGWVVRDLGTTLMRMSYGMDTDLLEDGQRARVVESILGSADVSLEDGELLARVPEGGLGLAMMQMGQAVLRLRDVQLWNKSRVATTFYEDLAQRLNALAGGVRLERNYVVPQIADAASYPVDFAFLTEGLPLYVFGVPTNDKAKLATIILQHLQQSHHAFNSLVVAADLEALSKGDRKRLINAANDVVTSLDETDALARKVRARIAA</sequence>
<dbReference type="InterPro" id="IPR014960">
    <property type="entry name" value="DUF1828"/>
</dbReference>
<keyword evidence="3" id="KW-1185">Reference proteome</keyword>
<dbReference type="EMBL" id="CP136336">
    <property type="protein sequence ID" value="WOB10755.1"/>
    <property type="molecule type" value="Genomic_DNA"/>
</dbReference>
<proteinExistence type="predicted"/>
<name>A0ABZ0D5W3_9BURK</name>
<protein>
    <submittedName>
        <fullName evidence="2">DUF1828 domain-containing protein</fullName>
    </submittedName>
</protein>
<evidence type="ECO:0000313" key="3">
    <source>
        <dbReference type="Proteomes" id="UP001303946"/>
    </source>
</evidence>
<evidence type="ECO:0000259" key="1">
    <source>
        <dbReference type="Pfam" id="PF08861"/>
    </source>
</evidence>
<dbReference type="RefSeq" id="WP_316703647.1">
    <property type="nucleotide sequence ID" value="NZ_CP136336.1"/>
</dbReference>
<gene>
    <name evidence="2" type="ORF">RXV79_12025</name>
</gene>
<accession>A0ABZ0D5W3</accession>
<evidence type="ECO:0000313" key="2">
    <source>
        <dbReference type="EMBL" id="WOB10755.1"/>
    </source>
</evidence>
<dbReference type="Proteomes" id="UP001303946">
    <property type="component" value="Chromosome"/>
</dbReference>
<dbReference type="Pfam" id="PF08861">
    <property type="entry name" value="DUF1828"/>
    <property type="match status" value="1"/>
</dbReference>